<feature type="compositionally biased region" description="Polar residues" evidence="1">
    <location>
        <begin position="33"/>
        <end position="50"/>
    </location>
</feature>
<dbReference type="Proteomes" id="UP000612746">
    <property type="component" value="Unassembled WGS sequence"/>
</dbReference>
<dbReference type="SMART" id="SM00233">
    <property type="entry name" value="PH"/>
    <property type="match status" value="1"/>
</dbReference>
<organism evidence="3 4">
    <name type="scientific">Umbelopsis vinacea</name>
    <dbReference type="NCBI Taxonomy" id="44442"/>
    <lineage>
        <taxon>Eukaryota</taxon>
        <taxon>Fungi</taxon>
        <taxon>Fungi incertae sedis</taxon>
        <taxon>Mucoromycota</taxon>
        <taxon>Mucoromycotina</taxon>
        <taxon>Umbelopsidomycetes</taxon>
        <taxon>Umbelopsidales</taxon>
        <taxon>Umbelopsidaceae</taxon>
        <taxon>Umbelopsis</taxon>
    </lineage>
</organism>
<dbReference type="InterPro" id="IPR029071">
    <property type="entry name" value="Ubiquitin-like_domsf"/>
</dbReference>
<evidence type="ECO:0000313" key="3">
    <source>
        <dbReference type="EMBL" id="KAG2176729.1"/>
    </source>
</evidence>
<feature type="non-terminal residue" evidence="3">
    <location>
        <position position="1"/>
    </location>
</feature>
<feature type="region of interest" description="Disordered" evidence="1">
    <location>
        <begin position="545"/>
        <end position="634"/>
    </location>
</feature>
<protein>
    <recommendedName>
        <fullName evidence="2">PH domain-containing protein</fullName>
    </recommendedName>
</protein>
<name>A0A8H7PM60_9FUNG</name>
<dbReference type="PROSITE" id="PS50003">
    <property type="entry name" value="PH_DOMAIN"/>
    <property type="match status" value="1"/>
</dbReference>
<accession>A0A8H7PM60</accession>
<evidence type="ECO:0000256" key="1">
    <source>
        <dbReference type="SAM" id="MobiDB-lite"/>
    </source>
</evidence>
<comment type="caution">
    <text evidence="3">The sequence shown here is derived from an EMBL/GenBank/DDBJ whole genome shotgun (WGS) entry which is preliminary data.</text>
</comment>
<feature type="region of interest" description="Disordered" evidence="1">
    <location>
        <begin position="23"/>
        <end position="108"/>
    </location>
</feature>
<dbReference type="InterPro" id="IPR001849">
    <property type="entry name" value="PH_domain"/>
</dbReference>
<feature type="compositionally biased region" description="Basic and acidic residues" evidence="1">
    <location>
        <begin position="441"/>
        <end position="456"/>
    </location>
</feature>
<dbReference type="AlphaFoldDB" id="A0A8H7PM60"/>
<dbReference type="Gene3D" id="3.10.20.90">
    <property type="entry name" value="Phosphatidylinositol 3-kinase Catalytic Subunit, Chain A, domain 1"/>
    <property type="match status" value="1"/>
</dbReference>
<sequence length="634" mass="71338">MHSSDDDDDIPVAIAARQHAARVLTSRGDHTNLSRAKTMTSHSTSNSQNGLARRKTEHHHRRRELAPDAPLISNIPSDSDTSGLMRGRSTTRAYKSHTAENSGKSGTHDVHNVQSDLHKLQLAAVHKVASRIYIHDSSRYVNMQLTSLMTTAMVLESLRERSVIDNDQSWTLFELANKVGVERPLRDWEIVTDVLTTWDQDEKNALLIKQYAYKSTLTPASILNQSDFMPPNGPLHFQYKKGKWNKRFFAVKENGIYCGRDSKKLGDTPLVNLSNVDVYTLTVPMKKDPTKYGFALKAQEKAKIFENPEDFVFYFCAETMEIMRYWVLCLRQVKNLAAYASDPERVLHPLRPVELPPLPQSVIQKVLSPSTSTSLLEQQNLLRTDQDQKTPSEDNVGGAAKMHRSATVLNRQTNVNRPEGQGKVTVRRYKSTHELSSSIRHNAETRMQQESKHRVADMPQSKPPPLPRASKSTGTRRAGTLPRSLDHSLESVRVAQVDEKRLIDKAALLSLDDRSTPTSPHDDGGTLVKLENEVQFVEGSLLQQASEITRGRSKSISRDNHLARSQSRSRHAHDTREVSSSASRSKSLRRKPTVRDIDRDPEAQPPLPTSEDGPLLQLDLTPEASHTQSLRNRQ</sequence>
<feature type="compositionally biased region" description="Polar residues" evidence="1">
    <location>
        <begin position="407"/>
        <end position="416"/>
    </location>
</feature>
<gene>
    <name evidence="3" type="ORF">INT44_007393</name>
</gene>
<dbReference type="PANTHER" id="PTHR38700">
    <property type="entry name" value="YALI0E22418P"/>
    <property type="match status" value="1"/>
</dbReference>
<feature type="compositionally biased region" description="Basic and acidic residues" evidence="1">
    <location>
        <begin position="593"/>
        <end position="602"/>
    </location>
</feature>
<dbReference type="Gene3D" id="2.30.29.30">
    <property type="entry name" value="Pleckstrin-homology domain (PH domain)/Phosphotyrosine-binding domain (PTB)"/>
    <property type="match status" value="1"/>
</dbReference>
<dbReference type="SUPFAM" id="SSF50729">
    <property type="entry name" value="PH domain-like"/>
    <property type="match status" value="1"/>
</dbReference>
<dbReference type="OrthoDB" id="43122at2759"/>
<proteinExistence type="predicted"/>
<dbReference type="EMBL" id="JAEPRA010000013">
    <property type="protein sequence ID" value="KAG2176729.1"/>
    <property type="molecule type" value="Genomic_DNA"/>
</dbReference>
<evidence type="ECO:0000313" key="4">
    <source>
        <dbReference type="Proteomes" id="UP000612746"/>
    </source>
</evidence>
<dbReference type="Pfam" id="PF00169">
    <property type="entry name" value="PH"/>
    <property type="match status" value="1"/>
</dbReference>
<keyword evidence="4" id="KW-1185">Reference proteome</keyword>
<dbReference type="InterPro" id="IPR011993">
    <property type="entry name" value="PH-like_dom_sf"/>
</dbReference>
<feature type="compositionally biased region" description="Polar residues" evidence="1">
    <location>
        <begin position="624"/>
        <end position="634"/>
    </location>
</feature>
<reference evidence="3" key="1">
    <citation type="submission" date="2020-12" db="EMBL/GenBank/DDBJ databases">
        <title>Metabolic potential, ecology and presence of endohyphal bacteria is reflected in genomic diversity of Mucoromycotina.</title>
        <authorList>
            <person name="Muszewska A."/>
            <person name="Okrasinska A."/>
            <person name="Steczkiewicz K."/>
            <person name="Drgas O."/>
            <person name="Orlowska M."/>
            <person name="Perlinska-Lenart U."/>
            <person name="Aleksandrzak-Piekarczyk T."/>
            <person name="Szatraj K."/>
            <person name="Zielenkiewicz U."/>
            <person name="Pilsyk S."/>
            <person name="Malc E."/>
            <person name="Mieczkowski P."/>
            <person name="Kruszewska J.S."/>
            <person name="Biernat P."/>
            <person name="Pawlowska J."/>
        </authorList>
    </citation>
    <scope>NUCLEOTIDE SEQUENCE</scope>
    <source>
        <strain evidence="3">WA0000051536</strain>
    </source>
</reference>
<dbReference type="PANTHER" id="PTHR38700:SF1">
    <property type="entry name" value="PH DOMAIN-CONTAINING PROTEIN"/>
    <property type="match status" value="1"/>
</dbReference>
<dbReference type="Pfam" id="PF21989">
    <property type="entry name" value="RA_2"/>
    <property type="match status" value="1"/>
</dbReference>
<feature type="region of interest" description="Disordered" evidence="1">
    <location>
        <begin position="380"/>
        <end position="487"/>
    </location>
</feature>
<feature type="compositionally biased region" description="Basic residues" evidence="1">
    <location>
        <begin position="52"/>
        <end position="63"/>
    </location>
</feature>
<evidence type="ECO:0000259" key="2">
    <source>
        <dbReference type="PROSITE" id="PS50003"/>
    </source>
</evidence>
<dbReference type="SUPFAM" id="SSF54236">
    <property type="entry name" value="Ubiquitin-like"/>
    <property type="match status" value="1"/>
</dbReference>
<feature type="compositionally biased region" description="Polar residues" evidence="1">
    <location>
        <begin position="74"/>
        <end position="105"/>
    </location>
</feature>
<feature type="domain" description="PH" evidence="2">
    <location>
        <begin position="228"/>
        <end position="335"/>
    </location>
</feature>